<name>A0ACB8DWN7_DERSI</name>
<evidence type="ECO:0000313" key="1">
    <source>
        <dbReference type="EMBL" id="KAH7978820.1"/>
    </source>
</evidence>
<comment type="caution">
    <text evidence="1">The sequence shown here is derived from an EMBL/GenBank/DDBJ whole genome shotgun (WGS) entry which is preliminary data.</text>
</comment>
<sequence length="209" mass="23591">MLKGKALNIQEDYNPEAHEALSKAVKLNPKLVEAWNELGECYWKKGQITKARNCFEGVLKVTKDKVSLRNLSMVLRQVGETEEERLNNVCESVAKAKEALQLDITDGKTWSILGNAYMAVFFSGAQNVKSLQQALAAYSRALEDPRMHCCSELFHNRAAALQHEENYQGALEQLERACSLEPHWTEPRDKAQNLMAHLQRLANAVSHKV</sequence>
<dbReference type="EMBL" id="CM023470">
    <property type="protein sequence ID" value="KAH7978820.1"/>
    <property type="molecule type" value="Genomic_DNA"/>
</dbReference>
<dbReference type="Proteomes" id="UP000821865">
    <property type="component" value="Chromosome 1"/>
</dbReference>
<gene>
    <name evidence="1" type="ORF">HPB49_006867</name>
</gene>
<keyword evidence="2" id="KW-1185">Reference proteome</keyword>
<proteinExistence type="predicted"/>
<reference evidence="1" key="1">
    <citation type="submission" date="2020-05" db="EMBL/GenBank/DDBJ databases">
        <title>Large-scale comparative analyses of tick genomes elucidate their genetic diversity and vector capacities.</title>
        <authorList>
            <person name="Jia N."/>
            <person name="Wang J."/>
            <person name="Shi W."/>
            <person name="Du L."/>
            <person name="Sun Y."/>
            <person name="Zhan W."/>
            <person name="Jiang J."/>
            <person name="Wang Q."/>
            <person name="Zhang B."/>
            <person name="Ji P."/>
            <person name="Sakyi L.B."/>
            <person name="Cui X."/>
            <person name="Yuan T."/>
            <person name="Jiang B."/>
            <person name="Yang W."/>
            <person name="Lam T.T.-Y."/>
            <person name="Chang Q."/>
            <person name="Ding S."/>
            <person name="Wang X."/>
            <person name="Zhu J."/>
            <person name="Ruan X."/>
            <person name="Zhao L."/>
            <person name="Wei J."/>
            <person name="Que T."/>
            <person name="Du C."/>
            <person name="Cheng J."/>
            <person name="Dai P."/>
            <person name="Han X."/>
            <person name="Huang E."/>
            <person name="Gao Y."/>
            <person name="Liu J."/>
            <person name="Shao H."/>
            <person name="Ye R."/>
            <person name="Li L."/>
            <person name="Wei W."/>
            <person name="Wang X."/>
            <person name="Wang C."/>
            <person name="Yang T."/>
            <person name="Huo Q."/>
            <person name="Li W."/>
            <person name="Guo W."/>
            <person name="Chen H."/>
            <person name="Zhou L."/>
            <person name="Ni X."/>
            <person name="Tian J."/>
            <person name="Zhou Y."/>
            <person name="Sheng Y."/>
            <person name="Liu T."/>
            <person name="Pan Y."/>
            <person name="Xia L."/>
            <person name="Li J."/>
            <person name="Zhao F."/>
            <person name="Cao W."/>
        </authorList>
    </citation>
    <scope>NUCLEOTIDE SEQUENCE</scope>
    <source>
        <strain evidence="1">Dsil-2018</strain>
    </source>
</reference>
<evidence type="ECO:0000313" key="2">
    <source>
        <dbReference type="Proteomes" id="UP000821865"/>
    </source>
</evidence>
<protein>
    <submittedName>
        <fullName evidence="1">Uncharacterized protein</fullName>
    </submittedName>
</protein>
<accession>A0ACB8DWN7</accession>
<organism evidence="1 2">
    <name type="scientific">Dermacentor silvarum</name>
    <name type="common">Tick</name>
    <dbReference type="NCBI Taxonomy" id="543639"/>
    <lineage>
        <taxon>Eukaryota</taxon>
        <taxon>Metazoa</taxon>
        <taxon>Ecdysozoa</taxon>
        <taxon>Arthropoda</taxon>
        <taxon>Chelicerata</taxon>
        <taxon>Arachnida</taxon>
        <taxon>Acari</taxon>
        <taxon>Parasitiformes</taxon>
        <taxon>Ixodida</taxon>
        <taxon>Ixodoidea</taxon>
        <taxon>Ixodidae</taxon>
        <taxon>Rhipicephalinae</taxon>
        <taxon>Dermacentor</taxon>
    </lineage>
</organism>